<keyword evidence="4 5" id="KW-0408">Iron</keyword>
<reference evidence="6" key="1">
    <citation type="journal article" date="2021" name="Nat. Commun.">
        <title>Genetic determinants of endophytism in the Arabidopsis root mycobiome.</title>
        <authorList>
            <person name="Mesny F."/>
            <person name="Miyauchi S."/>
            <person name="Thiergart T."/>
            <person name="Pickel B."/>
            <person name="Atanasova L."/>
            <person name="Karlsson M."/>
            <person name="Huettel B."/>
            <person name="Barry K.W."/>
            <person name="Haridas S."/>
            <person name="Chen C."/>
            <person name="Bauer D."/>
            <person name="Andreopoulos W."/>
            <person name="Pangilinan J."/>
            <person name="LaButti K."/>
            <person name="Riley R."/>
            <person name="Lipzen A."/>
            <person name="Clum A."/>
            <person name="Drula E."/>
            <person name="Henrissat B."/>
            <person name="Kohler A."/>
            <person name="Grigoriev I.V."/>
            <person name="Martin F.M."/>
            <person name="Hacquard S."/>
        </authorList>
    </citation>
    <scope>NUCLEOTIDE SEQUENCE</scope>
    <source>
        <strain evidence="6">MPI-CAGE-AT-0021</strain>
    </source>
</reference>
<evidence type="ECO:0000256" key="2">
    <source>
        <dbReference type="ARBA" id="ARBA00022723"/>
    </source>
</evidence>
<evidence type="ECO:0000256" key="1">
    <source>
        <dbReference type="ARBA" id="ARBA00006787"/>
    </source>
</evidence>
<evidence type="ECO:0000313" key="6">
    <source>
        <dbReference type="EMBL" id="KAH7118059.1"/>
    </source>
</evidence>
<feature type="binding site" evidence="5">
    <location>
        <position position="196"/>
    </location>
    <ligand>
        <name>Fe cation</name>
        <dbReference type="ChEBI" id="CHEBI:24875"/>
        <note>catalytic</note>
    </ligand>
</feature>
<gene>
    <name evidence="6" type="ORF">B0J13DRAFT_590168</name>
</gene>
<comment type="caution">
    <text evidence="6">The sequence shown here is derived from an EMBL/GenBank/DDBJ whole genome shotgun (WGS) entry which is preliminary data.</text>
</comment>
<protein>
    <submittedName>
        <fullName evidence="6">Lignostilbene dioxygenase</fullName>
    </submittedName>
</protein>
<evidence type="ECO:0000256" key="4">
    <source>
        <dbReference type="ARBA" id="ARBA00023004"/>
    </source>
</evidence>
<comment type="similarity">
    <text evidence="1">Belongs to the carotenoid oxygenase family.</text>
</comment>
<dbReference type="GO" id="GO:0016121">
    <property type="term" value="P:carotene catabolic process"/>
    <property type="evidence" value="ECO:0007669"/>
    <property type="project" value="TreeGrafter"/>
</dbReference>
<dbReference type="Proteomes" id="UP000717696">
    <property type="component" value="Unassembled WGS sequence"/>
</dbReference>
<evidence type="ECO:0000256" key="5">
    <source>
        <dbReference type="PIRSR" id="PIRSR604294-1"/>
    </source>
</evidence>
<organism evidence="6 7">
    <name type="scientific">Dactylonectria estremocensis</name>
    <dbReference type="NCBI Taxonomy" id="1079267"/>
    <lineage>
        <taxon>Eukaryota</taxon>
        <taxon>Fungi</taxon>
        <taxon>Dikarya</taxon>
        <taxon>Ascomycota</taxon>
        <taxon>Pezizomycotina</taxon>
        <taxon>Sordariomycetes</taxon>
        <taxon>Hypocreomycetidae</taxon>
        <taxon>Hypocreales</taxon>
        <taxon>Nectriaceae</taxon>
        <taxon>Dactylonectria</taxon>
    </lineage>
</organism>
<evidence type="ECO:0000313" key="7">
    <source>
        <dbReference type="Proteomes" id="UP000717696"/>
    </source>
</evidence>
<feature type="binding site" evidence="5">
    <location>
        <position position="247"/>
    </location>
    <ligand>
        <name>Fe cation</name>
        <dbReference type="ChEBI" id="CHEBI:24875"/>
        <note>catalytic</note>
    </ligand>
</feature>
<keyword evidence="3" id="KW-0560">Oxidoreductase</keyword>
<name>A0A9P9DF73_9HYPO</name>
<dbReference type="EMBL" id="JAGMUU010000033">
    <property type="protein sequence ID" value="KAH7118059.1"/>
    <property type="molecule type" value="Genomic_DNA"/>
</dbReference>
<accession>A0A9P9DF73</accession>
<dbReference type="GO" id="GO:0010436">
    <property type="term" value="F:carotenoid dioxygenase activity"/>
    <property type="evidence" value="ECO:0007669"/>
    <property type="project" value="TreeGrafter"/>
</dbReference>
<dbReference type="OrthoDB" id="1069523at2759"/>
<feature type="binding site" evidence="5">
    <location>
        <position position="320"/>
    </location>
    <ligand>
        <name>Fe cation</name>
        <dbReference type="ChEBI" id="CHEBI:24875"/>
        <note>catalytic</note>
    </ligand>
</feature>
<keyword evidence="7" id="KW-1185">Reference proteome</keyword>
<dbReference type="AlphaFoldDB" id="A0A9P9DF73"/>
<dbReference type="InterPro" id="IPR004294">
    <property type="entry name" value="Carotenoid_Oase"/>
</dbReference>
<dbReference type="Pfam" id="PF03055">
    <property type="entry name" value="RPE65"/>
    <property type="match status" value="1"/>
</dbReference>
<sequence length="544" mass="61461">MTSASVKRRPVLDKARSTDWTKILNPQYGLSSPWSSYYTPAGTSAQGRWEGELDSLVVYGEVPKEIDGTFYRLLLDPQHPPHPDNPFIDGDANICAFRFHNGQVDMKLRYVETERYLLERKANQRLFHIYRNPYSWHPCVRMANDSTGNTNIVPWAGHLLALSERGLPWAVDPETLETRCYDPFGGQVKAKTFTAHPKVDPYQNEMVVWGYEAKGLGTPDICFYTVDPEGAITGETWIKDEMGGMAHDAWITENWIVMSSMPFKVNSDEEMKAGSQHWEWVPDRPAALLVAPRKPTTPLPAGWKVGEARRYTWDNGVIFHTGAAWEDEDGTLKLESHFVTFNFFHFFNPPGMQPPAVPLGDWVRWTINLSQPNNSRLQDPDVLLPWISDFPKTDERFLTRKQRIVYLISCDAGKEIKPGTLSAFNTIVKLDTETLEMMVFDPGENGRVAEPVFVPRSDDAPEGDGWVIGWTDSAKSPRGELVVLDTNDFSKPVAVIHLPFAMRTQVHGNWVPNPTPGTPMPRLTKPLNVDVTPSNNGVLDRIKD</sequence>
<dbReference type="PANTHER" id="PTHR10543:SF89">
    <property type="entry name" value="CAROTENOID 9,10(9',10')-CLEAVAGE DIOXYGENASE 1"/>
    <property type="match status" value="1"/>
</dbReference>
<proteinExistence type="inferred from homology"/>
<dbReference type="GO" id="GO:0046872">
    <property type="term" value="F:metal ion binding"/>
    <property type="evidence" value="ECO:0007669"/>
    <property type="project" value="UniProtKB-KW"/>
</dbReference>
<keyword evidence="2 5" id="KW-0479">Metal-binding</keyword>
<keyword evidence="6" id="KW-0223">Dioxygenase</keyword>
<feature type="binding site" evidence="5">
    <location>
        <position position="507"/>
    </location>
    <ligand>
        <name>Fe cation</name>
        <dbReference type="ChEBI" id="CHEBI:24875"/>
        <note>catalytic</note>
    </ligand>
</feature>
<comment type="cofactor">
    <cofactor evidence="5">
        <name>Fe(2+)</name>
        <dbReference type="ChEBI" id="CHEBI:29033"/>
    </cofactor>
    <text evidence="5">Binds 1 Fe(2+) ion per subunit.</text>
</comment>
<evidence type="ECO:0000256" key="3">
    <source>
        <dbReference type="ARBA" id="ARBA00023002"/>
    </source>
</evidence>
<dbReference type="PANTHER" id="PTHR10543">
    <property type="entry name" value="BETA-CAROTENE DIOXYGENASE"/>
    <property type="match status" value="1"/>
</dbReference>